<dbReference type="AlphaFoldDB" id="A0A1V6SSL0"/>
<evidence type="ECO:0000256" key="1">
    <source>
        <dbReference type="SAM" id="MobiDB-lite"/>
    </source>
</evidence>
<reference evidence="3" key="1">
    <citation type="journal article" date="2017" name="Nat. Microbiol.">
        <title>Global analysis of biosynthetic gene clusters reveals vast potential of secondary metabolite production in Penicillium species.</title>
        <authorList>
            <person name="Nielsen J.C."/>
            <person name="Grijseels S."/>
            <person name="Prigent S."/>
            <person name="Ji B."/>
            <person name="Dainat J."/>
            <person name="Nielsen K.F."/>
            <person name="Frisvad J.C."/>
            <person name="Workman M."/>
            <person name="Nielsen J."/>
        </authorList>
    </citation>
    <scope>NUCLEOTIDE SEQUENCE [LARGE SCALE GENOMIC DNA]</scope>
    <source>
        <strain evidence="3">IBT 24891</strain>
    </source>
</reference>
<dbReference type="EMBL" id="MLKD01000022">
    <property type="protein sequence ID" value="OQE17032.1"/>
    <property type="molecule type" value="Genomic_DNA"/>
</dbReference>
<organism evidence="2 3">
    <name type="scientific">Penicillium steckii</name>
    <dbReference type="NCBI Taxonomy" id="303698"/>
    <lineage>
        <taxon>Eukaryota</taxon>
        <taxon>Fungi</taxon>
        <taxon>Dikarya</taxon>
        <taxon>Ascomycota</taxon>
        <taxon>Pezizomycotina</taxon>
        <taxon>Eurotiomycetes</taxon>
        <taxon>Eurotiomycetidae</taxon>
        <taxon>Eurotiales</taxon>
        <taxon>Aspergillaceae</taxon>
        <taxon>Penicillium</taxon>
    </lineage>
</organism>
<dbReference type="Proteomes" id="UP000191285">
    <property type="component" value="Unassembled WGS sequence"/>
</dbReference>
<accession>A0A1V6SSL0</accession>
<evidence type="ECO:0000313" key="3">
    <source>
        <dbReference type="Proteomes" id="UP000191285"/>
    </source>
</evidence>
<gene>
    <name evidence="2" type="ORF">PENSTE_c022G02910</name>
</gene>
<feature type="compositionally biased region" description="Basic and acidic residues" evidence="1">
    <location>
        <begin position="18"/>
        <end position="38"/>
    </location>
</feature>
<feature type="region of interest" description="Disordered" evidence="1">
    <location>
        <begin position="1"/>
        <end position="38"/>
    </location>
</feature>
<evidence type="ECO:0000313" key="2">
    <source>
        <dbReference type="EMBL" id="OQE17032.1"/>
    </source>
</evidence>
<name>A0A1V6SSL0_9EURO</name>
<protein>
    <submittedName>
        <fullName evidence="2">Uncharacterized protein</fullName>
    </submittedName>
</protein>
<comment type="caution">
    <text evidence="2">The sequence shown here is derived from an EMBL/GenBank/DDBJ whole genome shotgun (WGS) entry which is preliminary data.</text>
</comment>
<proteinExistence type="predicted"/>
<keyword evidence="3" id="KW-1185">Reference proteome</keyword>
<sequence length="38" mass="4226">MASPSNSKKAPVPPQTQTRREDDWEDHSTPSDKDTIAT</sequence>